<dbReference type="Pfam" id="PF00106">
    <property type="entry name" value="adh_short"/>
    <property type="match status" value="1"/>
</dbReference>
<dbReference type="Gene3D" id="3.40.50.720">
    <property type="entry name" value="NAD(P)-binding Rossmann-like Domain"/>
    <property type="match status" value="1"/>
</dbReference>
<gene>
    <name evidence="4" type="ORF">GCM10010468_55070</name>
</gene>
<sequence>MNLTGTQESLAEGKLLAGKVAAITGATSGSGLAIAKAFVRQGASVVLLARGEERLAALCETLGSAATGIATDVGDPAGVREAFARIGERFGKLDILINNAGVQRPCSFEALADQEVAIQVNTNLLGPIYTCREAIPLLRAAGGGDIVNTSSEVTIDVFPFQAIYAVTKSGLEALGEALNREYEKEEIRTTTLIQGVALGEGTGSTGWDHNPEYSGVMWPRLQAEGTVQRVMGKHGGQSVESVAEVHLFIVTRPRGQKLDVVRARSY</sequence>
<organism evidence="4 5">
    <name type="scientific">Actinocorallia longicatena</name>
    <dbReference type="NCBI Taxonomy" id="111803"/>
    <lineage>
        <taxon>Bacteria</taxon>
        <taxon>Bacillati</taxon>
        <taxon>Actinomycetota</taxon>
        <taxon>Actinomycetes</taxon>
        <taxon>Streptosporangiales</taxon>
        <taxon>Thermomonosporaceae</taxon>
        <taxon>Actinocorallia</taxon>
    </lineage>
</organism>
<evidence type="ECO:0000256" key="3">
    <source>
        <dbReference type="RuleBase" id="RU000363"/>
    </source>
</evidence>
<dbReference type="RefSeq" id="WP_344833822.1">
    <property type="nucleotide sequence ID" value="NZ_BAAAUV010000016.1"/>
</dbReference>
<dbReference type="CDD" id="cd05233">
    <property type="entry name" value="SDR_c"/>
    <property type="match status" value="1"/>
</dbReference>
<comment type="similarity">
    <text evidence="1 3">Belongs to the short-chain dehydrogenases/reductases (SDR) family.</text>
</comment>
<dbReference type="PRINTS" id="PR00080">
    <property type="entry name" value="SDRFAMILY"/>
</dbReference>
<dbReference type="PRINTS" id="PR00081">
    <property type="entry name" value="GDHRDH"/>
</dbReference>
<name>A0ABP6QFI5_9ACTN</name>
<evidence type="ECO:0000256" key="2">
    <source>
        <dbReference type="ARBA" id="ARBA00023002"/>
    </source>
</evidence>
<protein>
    <submittedName>
        <fullName evidence="4">Uncharacterized protein</fullName>
    </submittedName>
</protein>
<evidence type="ECO:0000313" key="4">
    <source>
        <dbReference type="EMBL" id="GAA3226664.1"/>
    </source>
</evidence>
<dbReference type="EMBL" id="BAAAUV010000016">
    <property type="protein sequence ID" value="GAA3226664.1"/>
    <property type="molecule type" value="Genomic_DNA"/>
</dbReference>
<dbReference type="InterPro" id="IPR002347">
    <property type="entry name" value="SDR_fam"/>
</dbReference>
<evidence type="ECO:0000313" key="5">
    <source>
        <dbReference type="Proteomes" id="UP001501237"/>
    </source>
</evidence>
<keyword evidence="5" id="KW-1185">Reference proteome</keyword>
<reference evidence="5" key="1">
    <citation type="journal article" date="2019" name="Int. J. Syst. Evol. Microbiol.">
        <title>The Global Catalogue of Microorganisms (GCM) 10K type strain sequencing project: providing services to taxonomists for standard genome sequencing and annotation.</title>
        <authorList>
            <consortium name="The Broad Institute Genomics Platform"/>
            <consortium name="The Broad Institute Genome Sequencing Center for Infectious Disease"/>
            <person name="Wu L."/>
            <person name="Ma J."/>
        </authorList>
    </citation>
    <scope>NUCLEOTIDE SEQUENCE [LARGE SCALE GENOMIC DNA]</scope>
    <source>
        <strain evidence="5">JCM 9377</strain>
    </source>
</reference>
<proteinExistence type="inferred from homology"/>
<dbReference type="PANTHER" id="PTHR44196">
    <property type="entry name" value="DEHYDROGENASE/REDUCTASE SDR FAMILY MEMBER 7B"/>
    <property type="match status" value="1"/>
</dbReference>
<accession>A0ABP6QFI5</accession>
<dbReference type="SUPFAM" id="SSF51735">
    <property type="entry name" value="NAD(P)-binding Rossmann-fold domains"/>
    <property type="match status" value="1"/>
</dbReference>
<dbReference type="InterPro" id="IPR036291">
    <property type="entry name" value="NAD(P)-bd_dom_sf"/>
</dbReference>
<evidence type="ECO:0000256" key="1">
    <source>
        <dbReference type="ARBA" id="ARBA00006484"/>
    </source>
</evidence>
<keyword evidence="2" id="KW-0560">Oxidoreductase</keyword>
<dbReference type="PANTHER" id="PTHR44196:SF1">
    <property type="entry name" value="DEHYDROGENASE_REDUCTASE SDR FAMILY MEMBER 7B"/>
    <property type="match status" value="1"/>
</dbReference>
<comment type="caution">
    <text evidence="4">The sequence shown here is derived from an EMBL/GenBank/DDBJ whole genome shotgun (WGS) entry which is preliminary data.</text>
</comment>
<dbReference type="Proteomes" id="UP001501237">
    <property type="component" value="Unassembled WGS sequence"/>
</dbReference>